<proteinExistence type="predicted"/>
<name>A0ABN9D0Y8_9NEOB</name>
<comment type="caution">
    <text evidence="1">The sequence shown here is derived from an EMBL/GenBank/DDBJ whole genome shotgun (WGS) entry which is preliminary data.</text>
</comment>
<evidence type="ECO:0000313" key="2">
    <source>
        <dbReference type="Proteomes" id="UP001162483"/>
    </source>
</evidence>
<dbReference type="EMBL" id="CATNWA010013661">
    <property type="protein sequence ID" value="CAI9565609.1"/>
    <property type="molecule type" value="Genomic_DNA"/>
</dbReference>
<feature type="non-terminal residue" evidence="1">
    <location>
        <position position="1"/>
    </location>
</feature>
<reference evidence="1" key="1">
    <citation type="submission" date="2023-05" db="EMBL/GenBank/DDBJ databases">
        <authorList>
            <person name="Stuckert A."/>
        </authorList>
    </citation>
    <scope>NUCLEOTIDE SEQUENCE</scope>
</reference>
<protein>
    <submittedName>
        <fullName evidence="1">Uncharacterized protein</fullName>
    </submittedName>
</protein>
<accession>A0ABN9D0Y8</accession>
<evidence type="ECO:0000313" key="1">
    <source>
        <dbReference type="EMBL" id="CAI9565609.1"/>
    </source>
</evidence>
<gene>
    <name evidence="1" type="ORF">SPARVUS_LOCUS6198896</name>
</gene>
<sequence length="169" mass="18450">LQTQGITDHGKSRRCRLVHVISCIQSQLITWDMYTDHQGTDDHCALMISVAPAVPPVKVHQCQLSVPISATSMPHSAYQCTSMPHMCPSELPFSVIHQCQSVPPINANQCHLSVLPISATYQCQSVPPISASQCRLSVCISATYQCQSVPPNSAIYQCHVSVLPFSAHQ</sequence>
<keyword evidence="2" id="KW-1185">Reference proteome</keyword>
<dbReference type="Proteomes" id="UP001162483">
    <property type="component" value="Unassembled WGS sequence"/>
</dbReference>
<organism evidence="1 2">
    <name type="scientific">Staurois parvus</name>
    <dbReference type="NCBI Taxonomy" id="386267"/>
    <lineage>
        <taxon>Eukaryota</taxon>
        <taxon>Metazoa</taxon>
        <taxon>Chordata</taxon>
        <taxon>Craniata</taxon>
        <taxon>Vertebrata</taxon>
        <taxon>Euteleostomi</taxon>
        <taxon>Amphibia</taxon>
        <taxon>Batrachia</taxon>
        <taxon>Anura</taxon>
        <taxon>Neobatrachia</taxon>
        <taxon>Ranoidea</taxon>
        <taxon>Ranidae</taxon>
        <taxon>Staurois</taxon>
    </lineage>
</organism>